<dbReference type="Proteomes" id="UP000030747">
    <property type="component" value="Unassembled WGS sequence"/>
</dbReference>
<keyword evidence="2" id="KW-0067">ATP-binding</keyword>
<dbReference type="SUPFAM" id="SSF52540">
    <property type="entry name" value="P-loop containing nucleoside triphosphate hydrolases"/>
    <property type="match status" value="1"/>
</dbReference>
<evidence type="ECO:0000256" key="4">
    <source>
        <dbReference type="SAM" id="MobiDB-lite"/>
    </source>
</evidence>
<reference evidence="6" key="2">
    <citation type="submission" date="2013-10" db="EMBL/GenBank/DDBJ databases">
        <authorList>
            <person name="Aslett M."/>
        </authorList>
    </citation>
    <scope>NUCLEOTIDE SEQUENCE [LARGE SCALE GENOMIC DNA]</scope>
    <source>
        <strain evidence="6">Houghton</strain>
    </source>
</reference>
<dbReference type="PROSITE" id="PS51257">
    <property type="entry name" value="PROKAR_LIPOPROTEIN"/>
    <property type="match status" value="1"/>
</dbReference>
<dbReference type="PANTHER" id="PTHR11807">
    <property type="entry name" value="ATPASES OF THE PP SUPERFAMILY-RELATED"/>
    <property type="match status" value="1"/>
</dbReference>
<dbReference type="GeneID" id="25254979"/>
<feature type="compositionally biased region" description="Low complexity" evidence="4">
    <location>
        <begin position="670"/>
        <end position="680"/>
    </location>
</feature>
<protein>
    <recommendedName>
        <fullName evidence="5">Kinesin motor domain-containing protein</fullName>
    </recommendedName>
</protein>
<dbReference type="GO" id="GO:0003777">
    <property type="term" value="F:microtubule motor activity"/>
    <property type="evidence" value="ECO:0007669"/>
    <property type="project" value="InterPro"/>
</dbReference>
<dbReference type="PRINTS" id="PR00380">
    <property type="entry name" value="KINESINHEAVY"/>
</dbReference>
<feature type="compositionally biased region" description="Polar residues" evidence="4">
    <location>
        <begin position="1"/>
        <end position="11"/>
    </location>
</feature>
<feature type="region of interest" description="Disordered" evidence="4">
    <location>
        <begin position="1"/>
        <end position="34"/>
    </location>
</feature>
<keyword evidence="7" id="KW-1185">Reference proteome</keyword>
<dbReference type="GO" id="GO:0007018">
    <property type="term" value="P:microtubule-based movement"/>
    <property type="evidence" value="ECO:0007669"/>
    <property type="project" value="InterPro"/>
</dbReference>
<evidence type="ECO:0000313" key="7">
    <source>
        <dbReference type="Proteomes" id="UP000030747"/>
    </source>
</evidence>
<feature type="region of interest" description="Disordered" evidence="4">
    <location>
        <begin position="574"/>
        <end position="610"/>
    </location>
</feature>
<reference evidence="6" key="1">
    <citation type="submission" date="2013-10" db="EMBL/GenBank/DDBJ databases">
        <title>Genomic analysis of the causative agents of coccidiosis in chickens.</title>
        <authorList>
            <person name="Reid A.J."/>
            <person name="Blake D."/>
            <person name="Billington K."/>
            <person name="Browne H."/>
            <person name="Dunn M."/>
            <person name="Hung S."/>
            <person name="Kawahara F."/>
            <person name="Miranda-Saavedra D."/>
            <person name="Mourier T."/>
            <person name="Nagra H."/>
            <person name="Otto T.D."/>
            <person name="Rawlings N."/>
            <person name="Sanchez A."/>
            <person name="Sanders M."/>
            <person name="Subramaniam C."/>
            <person name="Tay Y."/>
            <person name="Dear P."/>
            <person name="Doerig C."/>
            <person name="Gruber A."/>
            <person name="Parkinson J."/>
            <person name="Shirley M."/>
            <person name="Wan K.L."/>
            <person name="Berriman M."/>
            <person name="Tomley F."/>
            <person name="Pain A."/>
        </authorList>
    </citation>
    <scope>NUCLEOTIDE SEQUENCE [LARGE SCALE GENOMIC DNA]</scope>
    <source>
        <strain evidence="6">Houghton</strain>
    </source>
</reference>
<keyword evidence="1" id="KW-0808">Transferase</keyword>
<dbReference type="SUPFAM" id="SSF52402">
    <property type="entry name" value="Adenine nucleotide alpha hydrolases-like"/>
    <property type="match status" value="1"/>
</dbReference>
<dbReference type="EMBL" id="HG674134">
    <property type="protein sequence ID" value="CDJ39027.1"/>
    <property type="molecule type" value="Genomic_DNA"/>
</dbReference>
<dbReference type="RefSeq" id="XP_013229782.1">
    <property type="nucleotide sequence ID" value="XM_013374328.1"/>
</dbReference>
<evidence type="ECO:0000256" key="2">
    <source>
        <dbReference type="PROSITE-ProRule" id="PRU00283"/>
    </source>
</evidence>
<feature type="compositionally biased region" description="Low complexity" evidence="4">
    <location>
        <begin position="829"/>
        <end position="838"/>
    </location>
</feature>
<feature type="region of interest" description="Disordered" evidence="4">
    <location>
        <begin position="663"/>
        <end position="735"/>
    </location>
</feature>
<feature type="region of interest" description="Disordered" evidence="4">
    <location>
        <begin position="282"/>
        <end position="398"/>
    </location>
</feature>
<evidence type="ECO:0000259" key="5">
    <source>
        <dbReference type="PROSITE" id="PS50067"/>
    </source>
</evidence>
<dbReference type="InterPro" id="IPR014729">
    <property type="entry name" value="Rossmann-like_a/b/a_fold"/>
</dbReference>
<dbReference type="Gene3D" id="3.40.50.620">
    <property type="entry name" value="HUPs"/>
    <property type="match status" value="1"/>
</dbReference>
<dbReference type="InterPro" id="IPR011063">
    <property type="entry name" value="TilS/TtcA_N"/>
</dbReference>
<organism evidence="6 7">
    <name type="scientific">Eimeria tenella</name>
    <name type="common">Coccidian parasite</name>
    <dbReference type="NCBI Taxonomy" id="5802"/>
    <lineage>
        <taxon>Eukaryota</taxon>
        <taxon>Sar</taxon>
        <taxon>Alveolata</taxon>
        <taxon>Apicomplexa</taxon>
        <taxon>Conoidasida</taxon>
        <taxon>Coccidia</taxon>
        <taxon>Eucoccidiorida</taxon>
        <taxon>Eimeriorina</taxon>
        <taxon>Eimeriidae</taxon>
        <taxon>Eimeria</taxon>
    </lineage>
</organism>
<comment type="similarity">
    <text evidence="2">Belongs to the TRAFAC class myosin-kinesin ATPase superfamily. Kinesin family.</text>
</comment>
<sequence>MRPEETLQSPPGSGGCETSFGSPQGPLGPPGGPLPRIAVVVRKRPLSALEEMRRETDLVRVKGGQTVVLEEPREKVDLTPYVLRHEFRVDRAFDEFASNSEVYRQVVGPLVVCCCSAAANCSFFAYGQTGSGKTYTMLGPQASSSASQPPEHQGIFALAARDIFSYLSEEENKRTVHVSFFEIYNGRLFDLLQDRKLVAALENGKKEVIVKDLREDEVSTEDELLRRIVGGMELRRIGANSVNDESSRSHAVLQIHLRNKQGKVAGGALRRSAAAAAAAAAGGPQMSSPGAPCGAAGAGAPPGAPAGACSGSPAASSTSSGPRGALTGGPAAWGPPNEPPNGAPSGAPNGAPSGAPNGASSGSPEAAPGGAPEGPRGGPPRGPPGGPPRGPPGERGPRKCLRCGSPRVCMARVGGGGPRCKECFCKEFEEEVWRFIVEENLLPEGSRVCVCVSGGKDSAVLLHVLQQLQQQQQQQWQLLLLAVDEGIQGYRDKALLTVKAFASRYKLPLKVLSYKDLYKGWTMDSIHAALNTQQQQQQQQQQQEQQQQKEQQQQQQQQEQQQQKEQQQQRQGSCRSACSCTTTSPTSTPSTAASTSSSSSSSSSSSGRGPLTSHCTFCGVFRRQAFERGALSFAAGSIATGHNLDDAAETVLLNLLRGDHHRLPASVNPGSSSSSSSSSSSGGGGSSSGGSGCGGGSSGSSSSSSSSVSSSSDSSRSDSSSSGGSSSSSSSSGSSIRRVKPLLRCFQKEIVLYAHFRRLEHFATECTYSAGATRGKPRELLAALQSVQQQQRVQDIVRAASAWLTLPPSSSSSSSSGGSGGGRGGGAAGNALQQQQQQQQQQQSGGLVACEGCGALTTNRLCRACTFVGLLQRKAAHAVNFSERKLRELQQQQQQQQQREVTGDA</sequence>
<dbReference type="OrthoDB" id="198857at2759"/>
<dbReference type="InterPro" id="IPR001752">
    <property type="entry name" value="Kinesin_motor_dom"/>
</dbReference>
<dbReference type="GO" id="GO:0005739">
    <property type="term" value="C:mitochondrion"/>
    <property type="evidence" value="ECO:0007669"/>
    <property type="project" value="TreeGrafter"/>
</dbReference>
<dbReference type="Gene3D" id="3.40.850.10">
    <property type="entry name" value="Kinesin motor domain"/>
    <property type="match status" value="1"/>
</dbReference>
<feature type="compositionally biased region" description="Pro residues" evidence="4">
    <location>
        <begin position="377"/>
        <end position="391"/>
    </location>
</feature>
<dbReference type="VEuPathDB" id="ToxoDB:ETH_00029500"/>
<feature type="binding site" evidence="2">
    <location>
        <begin position="127"/>
        <end position="134"/>
    </location>
    <ligand>
        <name>ATP</name>
        <dbReference type="ChEBI" id="CHEBI:30616"/>
    </ligand>
</feature>
<dbReference type="GO" id="GO:0008017">
    <property type="term" value="F:microtubule binding"/>
    <property type="evidence" value="ECO:0007669"/>
    <property type="project" value="InterPro"/>
</dbReference>
<feature type="compositionally biased region" description="Gly residues" evidence="4">
    <location>
        <begin position="681"/>
        <end position="698"/>
    </location>
</feature>
<feature type="domain" description="Kinesin motor" evidence="5">
    <location>
        <begin position="36"/>
        <end position="272"/>
    </location>
</feature>
<accession>U6KLQ3</accession>
<keyword evidence="2" id="KW-0547">Nucleotide-binding</keyword>
<dbReference type="VEuPathDB" id="ToxoDB:ETH2_1332900"/>
<dbReference type="GO" id="GO:0000049">
    <property type="term" value="F:tRNA binding"/>
    <property type="evidence" value="ECO:0007669"/>
    <property type="project" value="TreeGrafter"/>
</dbReference>
<dbReference type="GO" id="GO:0002144">
    <property type="term" value="C:cytosolic tRNA wobble base thiouridylase complex"/>
    <property type="evidence" value="ECO:0007669"/>
    <property type="project" value="TreeGrafter"/>
</dbReference>
<feature type="region of interest" description="Disordered" evidence="4">
    <location>
        <begin position="806"/>
        <end position="838"/>
    </location>
</feature>
<dbReference type="PROSITE" id="PS50067">
    <property type="entry name" value="KINESIN_MOTOR_2"/>
    <property type="match status" value="1"/>
</dbReference>
<dbReference type="AlphaFoldDB" id="U6KLQ3"/>
<feature type="coiled-coil region" evidence="3">
    <location>
        <begin position="872"/>
        <end position="899"/>
    </location>
</feature>
<feature type="compositionally biased region" description="Gly residues" evidence="4">
    <location>
        <begin position="817"/>
        <end position="828"/>
    </location>
</feature>
<keyword evidence="3" id="KW-0175">Coiled coil</keyword>
<dbReference type="Pfam" id="PF00225">
    <property type="entry name" value="Kinesin"/>
    <property type="match status" value="1"/>
</dbReference>
<evidence type="ECO:0000313" key="6">
    <source>
        <dbReference type="EMBL" id="CDJ39027.1"/>
    </source>
</evidence>
<keyword evidence="2" id="KW-0505">Motor protein</keyword>
<evidence type="ECO:0000256" key="3">
    <source>
        <dbReference type="SAM" id="Coils"/>
    </source>
</evidence>
<dbReference type="GO" id="GO:0005524">
    <property type="term" value="F:ATP binding"/>
    <property type="evidence" value="ECO:0007669"/>
    <property type="project" value="UniProtKB-UniRule"/>
</dbReference>
<dbReference type="PANTHER" id="PTHR11807:SF12">
    <property type="entry name" value="CYTOPLASMIC TRNA 2-THIOLATION PROTEIN 1"/>
    <property type="match status" value="1"/>
</dbReference>
<dbReference type="Pfam" id="PF01171">
    <property type="entry name" value="ATP_bind_3"/>
    <property type="match status" value="1"/>
</dbReference>
<dbReference type="InterPro" id="IPR036961">
    <property type="entry name" value="Kinesin_motor_dom_sf"/>
</dbReference>
<dbReference type="VEuPathDB" id="ToxoDB:ETH2_1333100"/>
<dbReference type="GO" id="GO:0002143">
    <property type="term" value="P:tRNA wobble position uridine thiolation"/>
    <property type="evidence" value="ECO:0007669"/>
    <property type="project" value="TreeGrafter"/>
</dbReference>
<gene>
    <name evidence="6" type="ORF">ETH_00029500</name>
</gene>
<dbReference type="InterPro" id="IPR027417">
    <property type="entry name" value="P-loop_NTPase"/>
</dbReference>
<proteinExistence type="inferred from homology"/>
<feature type="compositionally biased region" description="Low complexity" evidence="4">
    <location>
        <begin position="343"/>
        <end position="370"/>
    </location>
</feature>
<feature type="coiled-coil region" evidence="3">
    <location>
        <begin position="527"/>
        <end position="571"/>
    </location>
</feature>
<feature type="compositionally biased region" description="Low complexity" evidence="4">
    <location>
        <begin position="699"/>
        <end position="735"/>
    </location>
</feature>
<name>U6KLQ3_EIMTE</name>
<dbReference type="PROSITE" id="PS01263">
    <property type="entry name" value="UPF0021"/>
    <property type="match status" value="1"/>
</dbReference>
<dbReference type="GO" id="GO:0016740">
    <property type="term" value="F:transferase activity"/>
    <property type="evidence" value="ECO:0007669"/>
    <property type="project" value="UniProtKB-KW"/>
</dbReference>
<dbReference type="InterPro" id="IPR020554">
    <property type="entry name" value="UPF0021_CS"/>
</dbReference>
<feature type="compositionally biased region" description="Low complexity" evidence="4">
    <location>
        <begin position="282"/>
        <end position="335"/>
    </location>
</feature>
<evidence type="ECO:0000256" key="1">
    <source>
        <dbReference type="ARBA" id="ARBA00022679"/>
    </source>
</evidence>
<dbReference type="SMART" id="SM00129">
    <property type="entry name" value="KISc"/>
    <property type="match status" value="1"/>
</dbReference>